<comment type="caution">
    <text evidence="2">The sequence shown here is derived from an EMBL/GenBank/DDBJ whole genome shotgun (WGS) entry which is preliminary data.</text>
</comment>
<sequence>MTPLERRIIYRLRTNEALDIFQLKALVQANLHDVRVAARDLNERELTHISTWHKRPGGKRMPAYSPGAGENVGKDDVDYGERAKVAMEETSKTIAALRVSVDPAMFDPFRVLMAQVGAA</sequence>
<dbReference type="OrthoDB" id="10014980at2"/>
<dbReference type="AlphaFoldDB" id="A0A424W5E6"/>
<evidence type="ECO:0000313" key="2">
    <source>
        <dbReference type="EMBL" id="RPJ88424.1"/>
    </source>
</evidence>
<protein>
    <submittedName>
        <fullName evidence="2">Uncharacterized protein</fullName>
    </submittedName>
</protein>
<reference evidence="2 3" key="1">
    <citation type="submission" date="2018-08" db="EMBL/GenBank/DDBJ databases">
        <title>Achromobacter xylosoxidans Genome sequencing and assembly.</title>
        <authorList>
            <person name="Wang R."/>
            <person name="Rensing C."/>
            <person name="Li Y."/>
        </authorList>
    </citation>
    <scope>NUCLEOTIDE SEQUENCE [LARGE SCALE GENOMIC DNA]</scope>
    <source>
        <strain evidence="2 3">GD003A</strain>
    </source>
</reference>
<evidence type="ECO:0000313" key="3">
    <source>
        <dbReference type="Proteomes" id="UP000285324"/>
    </source>
</evidence>
<feature type="region of interest" description="Disordered" evidence="1">
    <location>
        <begin position="53"/>
        <end position="76"/>
    </location>
</feature>
<dbReference type="Proteomes" id="UP000285324">
    <property type="component" value="Unassembled WGS sequence"/>
</dbReference>
<name>A0A424W5E6_ALCXX</name>
<gene>
    <name evidence="2" type="ORF">DY367_27850</name>
</gene>
<proteinExistence type="predicted"/>
<evidence type="ECO:0000256" key="1">
    <source>
        <dbReference type="SAM" id="MobiDB-lite"/>
    </source>
</evidence>
<dbReference type="EMBL" id="QVXO01000065">
    <property type="protein sequence ID" value="RPJ88424.1"/>
    <property type="molecule type" value="Genomic_DNA"/>
</dbReference>
<dbReference type="RefSeq" id="WP_118934426.1">
    <property type="nucleotide sequence ID" value="NZ_CP061008.1"/>
</dbReference>
<accession>A0A424W5E6</accession>
<organism evidence="2 3">
    <name type="scientific">Alcaligenes xylosoxydans xylosoxydans</name>
    <name type="common">Achromobacter xylosoxidans</name>
    <dbReference type="NCBI Taxonomy" id="85698"/>
    <lineage>
        <taxon>Bacteria</taxon>
        <taxon>Pseudomonadati</taxon>
        <taxon>Pseudomonadota</taxon>
        <taxon>Betaproteobacteria</taxon>
        <taxon>Burkholderiales</taxon>
        <taxon>Alcaligenaceae</taxon>
        <taxon>Achromobacter</taxon>
    </lineage>
</organism>